<evidence type="ECO:0000256" key="5">
    <source>
        <dbReference type="SAM" id="SignalP"/>
    </source>
</evidence>
<comment type="caution">
    <text evidence="7">The sequence shown here is derived from an EMBL/GenBank/DDBJ whole genome shotgun (WGS) entry which is preliminary data.</text>
</comment>
<accession>A0A8H4TYY2</accession>
<dbReference type="OrthoDB" id="3539798at2759"/>
<proteinExistence type="predicted"/>
<evidence type="ECO:0000256" key="1">
    <source>
        <dbReference type="ARBA" id="ARBA00004613"/>
    </source>
</evidence>
<comment type="subcellular location">
    <subcellularLocation>
        <location evidence="1">Secreted</location>
    </subcellularLocation>
</comment>
<feature type="domain" description="AA1-like" evidence="6">
    <location>
        <begin position="47"/>
        <end position="175"/>
    </location>
</feature>
<protein>
    <recommendedName>
        <fullName evidence="6">AA1-like domain-containing protein</fullName>
    </recommendedName>
</protein>
<keyword evidence="8" id="KW-1185">Reference proteome</keyword>
<reference evidence="7" key="1">
    <citation type="journal article" date="2020" name="BMC Genomics">
        <title>Correction to: Identification and distribution of gene clusters required for synthesis of sphingolipid metabolism inhibitors in diverse species of the filamentous fungus Fusarium.</title>
        <authorList>
            <person name="Kim H.S."/>
            <person name="Lohmar J.M."/>
            <person name="Busman M."/>
            <person name="Brown D.W."/>
            <person name="Naumann T.A."/>
            <person name="Divon H.H."/>
            <person name="Lysoe E."/>
            <person name="Uhlig S."/>
            <person name="Proctor R.H."/>
        </authorList>
    </citation>
    <scope>NUCLEOTIDE SEQUENCE</scope>
    <source>
        <strain evidence="7">NRRL 20472</strain>
    </source>
</reference>
<evidence type="ECO:0000256" key="2">
    <source>
        <dbReference type="ARBA" id="ARBA00022525"/>
    </source>
</evidence>
<dbReference type="AlphaFoldDB" id="A0A8H4TYY2"/>
<keyword evidence="4" id="KW-1015">Disulfide bond</keyword>
<feature type="signal peptide" evidence="5">
    <location>
        <begin position="1"/>
        <end position="15"/>
    </location>
</feature>
<dbReference type="GO" id="GO:0005576">
    <property type="term" value="C:extracellular region"/>
    <property type="evidence" value="ECO:0007669"/>
    <property type="project" value="UniProtKB-SubCell"/>
</dbReference>
<dbReference type="InterPro" id="IPR032382">
    <property type="entry name" value="AltA1"/>
</dbReference>
<evidence type="ECO:0000259" key="6">
    <source>
        <dbReference type="Pfam" id="PF16541"/>
    </source>
</evidence>
<reference evidence="7" key="2">
    <citation type="submission" date="2020-05" db="EMBL/GenBank/DDBJ databases">
        <authorList>
            <person name="Kim H.-S."/>
            <person name="Proctor R.H."/>
            <person name="Brown D.W."/>
        </authorList>
    </citation>
    <scope>NUCLEOTIDE SEQUENCE</scope>
    <source>
        <strain evidence="7">NRRL 20472</strain>
    </source>
</reference>
<evidence type="ECO:0000256" key="4">
    <source>
        <dbReference type="ARBA" id="ARBA00023157"/>
    </source>
</evidence>
<dbReference type="Proteomes" id="UP000622797">
    <property type="component" value="Unassembled WGS sequence"/>
</dbReference>
<dbReference type="EMBL" id="JABEXW010000283">
    <property type="protein sequence ID" value="KAF4966533.1"/>
    <property type="molecule type" value="Genomic_DNA"/>
</dbReference>
<keyword evidence="3 5" id="KW-0732">Signal</keyword>
<evidence type="ECO:0000313" key="7">
    <source>
        <dbReference type="EMBL" id="KAF4966533.1"/>
    </source>
</evidence>
<keyword evidence="2" id="KW-0964">Secreted</keyword>
<dbReference type="Pfam" id="PF16541">
    <property type="entry name" value="AltA1"/>
    <property type="match status" value="1"/>
</dbReference>
<organism evidence="7 8">
    <name type="scientific">Fusarium sarcochroum</name>
    <dbReference type="NCBI Taxonomy" id="1208366"/>
    <lineage>
        <taxon>Eukaryota</taxon>
        <taxon>Fungi</taxon>
        <taxon>Dikarya</taxon>
        <taxon>Ascomycota</taxon>
        <taxon>Pezizomycotina</taxon>
        <taxon>Sordariomycetes</taxon>
        <taxon>Hypocreomycetidae</taxon>
        <taxon>Hypocreales</taxon>
        <taxon>Nectriaceae</taxon>
        <taxon>Fusarium</taxon>
        <taxon>Fusarium lateritium species complex</taxon>
    </lineage>
</organism>
<sequence length="191" mass="21221">MQFLTTILMATSALAVAIPSAPQGETLSLEKRESCMAKGGKVTKWTVTDFVYEAVYTHNTPTKTTNTGTVKFSLENSALSYKANCHAKSNKANDFFYGNTDFDCDVPLKGDSATFTYDRKSGKLGIFQHWGCAKEGGWYEAKGNANIKPKCNEKKWQNPHYKTGDKTYSSRRVTCEQKSFKVPILEISAVL</sequence>
<evidence type="ECO:0000256" key="3">
    <source>
        <dbReference type="ARBA" id="ARBA00022729"/>
    </source>
</evidence>
<name>A0A8H4TYY2_9HYPO</name>
<evidence type="ECO:0000313" key="8">
    <source>
        <dbReference type="Proteomes" id="UP000622797"/>
    </source>
</evidence>
<feature type="chain" id="PRO_5034157713" description="AA1-like domain-containing protein" evidence="5">
    <location>
        <begin position="16"/>
        <end position="191"/>
    </location>
</feature>
<gene>
    <name evidence="7" type="ORF">FSARC_5775</name>
</gene>